<dbReference type="InterPro" id="IPR006564">
    <property type="entry name" value="Znf_PMZ"/>
</dbReference>
<protein>
    <recommendedName>
        <fullName evidence="5">SWIM-type domain-containing protein</fullName>
    </recommendedName>
</protein>
<proteinExistence type="predicted"/>
<accession>A0AAV2E5N3</accession>
<evidence type="ECO:0000256" key="1">
    <source>
        <dbReference type="ARBA" id="ARBA00022723"/>
    </source>
</evidence>
<evidence type="ECO:0000313" key="7">
    <source>
        <dbReference type="Proteomes" id="UP001497516"/>
    </source>
</evidence>
<reference evidence="6 7" key="1">
    <citation type="submission" date="2024-04" db="EMBL/GenBank/DDBJ databases">
        <authorList>
            <person name="Fracassetti M."/>
        </authorList>
    </citation>
    <scope>NUCLEOTIDE SEQUENCE [LARGE SCALE GENOMIC DNA]</scope>
</reference>
<dbReference type="SMART" id="SM00575">
    <property type="entry name" value="ZnF_PMZ"/>
    <property type="match status" value="1"/>
</dbReference>
<dbReference type="EMBL" id="OZ034817">
    <property type="protein sequence ID" value="CAL1380860.1"/>
    <property type="molecule type" value="Genomic_DNA"/>
</dbReference>
<dbReference type="PANTHER" id="PTHR31973">
    <property type="entry name" value="POLYPROTEIN, PUTATIVE-RELATED"/>
    <property type="match status" value="1"/>
</dbReference>
<dbReference type="PANTHER" id="PTHR31973:SF197">
    <property type="entry name" value="SWIM-TYPE DOMAIN-CONTAINING PROTEIN"/>
    <property type="match status" value="1"/>
</dbReference>
<dbReference type="GO" id="GO:0008270">
    <property type="term" value="F:zinc ion binding"/>
    <property type="evidence" value="ECO:0007669"/>
    <property type="project" value="UniProtKB-KW"/>
</dbReference>
<evidence type="ECO:0000259" key="5">
    <source>
        <dbReference type="PROSITE" id="PS50966"/>
    </source>
</evidence>
<evidence type="ECO:0000313" key="6">
    <source>
        <dbReference type="EMBL" id="CAL1380860.1"/>
    </source>
</evidence>
<dbReference type="PROSITE" id="PS50966">
    <property type="entry name" value="ZF_SWIM"/>
    <property type="match status" value="1"/>
</dbReference>
<evidence type="ECO:0000256" key="3">
    <source>
        <dbReference type="ARBA" id="ARBA00022833"/>
    </source>
</evidence>
<sequence length="189" mass="21775">METIQGTKLGSTPFTDFMVAEPRFFCQAFMSTMSKCDSVESNIRETLNGTIVKYRGLRIIDMLEGIRLYMMDRFVIRYNLLMNSPDMLCPRIRKRVEKEKEFSRLCIARKTLADKCEVKMGENGYIVDLTDKSCTCGYWQLSGLPCCHAISAISHMRKEVDDYVHPCYKAHHVEGGYRAGMHCLDGRRT</sequence>
<keyword evidence="1" id="KW-0479">Metal-binding</keyword>
<dbReference type="Pfam" id="PF04434">
    <property type="entry name" value="SWIM"/>
    <property type="match status" value="1"/>
</dbReference>
<evidence type="ECO:0000256" key="2">
    <source>
        <dbReference type="ARBA" id="ARBA00022771"/>
    </source>
</evidence>
<dbReference type="InterPro" id="IPR007527">
    <property type="entry name" value="Znf_SWIM"/>
</dbReference>
<evidence type="ECO:0000256" key="4">
    <source>
        <dbReference type="PROSITE-ProRule" id="PRU00325"/>
    </source>
</evidence>
<keyword evidence="7" id="KW-1185">Reference proteome</keyword>
<keyword evidence="3" id="KW-0862">Zinc</keyword>
<gene>
    <name evidence="6" type="ORF">LTRI10_LOCUS22276</name>
</gene>
<name>A0AAV2E5N3_9ROSI</name>
<dbReference type="AlphaFoldDB" id="A0AAV2E5N3"/>
<keyword evidence="2 4" id="KW-0863">Zinc-finger</keyword>
<dbReference type="Proteomes" id="UP001497516">
    <property type="component" value="Chromosome 4"/>
</dbReference>
<feature type="domain" description="SWIM-type" evidence="5">
    <location>
        <begin position="125"/>
        <end position="157"/>
    </location>
</feature>
<organism evidence="6 7">
    <name type="scientific">Linum trigynum</name>
    <dbReference type="NCBI Taxonomy" id="586398"/>
    <lineage>
        <taxon>Eukaryota</taxon>
        <taxon>Viridiplantae</taxon>
        <taxon>Streptophyta</taxon>
        <taxon>Embryophyta</taxon>
        <taxon>Tracheophyta</taxon>
        <taxon>Spermatophyta</taxon>
        <taxon>Magnoliopsida</taxon>
        <taxon>eudicotyledons</taxon>
        <taxon>Gunneridae</taxon>
        <taxon>Pentapetalae</taxon>
        <taxon>rosids</taxon>
        <taxon>fabids</taxon>
        <taxon>Malpighiales</taxon>
        <taxon>Linaceae</taxon>
        <taxon>Linum</taxon>
    </lineage>
</organism>